<keyword evidence="5" id="KW-0175">Coiled coil</keyword>
<proteinExistence type="predicted"/>
<reference evidence="7" key="2">
    <citation type="submission" date="2022-06" db="UniProtKB">
        <authorList>
            <consortium name="EnsemblMetazoa"/>
        </authorList>
    </citation>
    <scope>IDENTIFICATION</scope>
    <source>
        <strain evidence="7">DF5081</strain>
    </source>
</reference>
<dbReference type="PROSITE" id="PS00141">
    <property type="entry name" value="ASP_PROTEASE"/>
    <property type="match status" value="1"/>
</dbReference>
<keyword evidence="4" id="KW-0255">Endonuclease</keyword>
<dbReference type="SUPFAM" id="SSF50630">
    <property type="entry name" value="Acid proteases"/>
    <property type="match status" value="1"/>
</dbReference>
<dbReference type="GO" id="GO:0004190">
    <property type="term" value="F:aspartic-type endopeptidase activity"/>
    <property type="evidence" value="ECO:0007669"/>
    <property type="project" value="InterPro"/>
</dbReference>
<organism evidence="7 8">
    <name type="scientific">Caenorhabditis japonica</name>
    <dbReference type="NCBI Taxonomy" id="281687"/>
    <lineage>
        <taxon>Eukaryota</taxon>
        <taxon>Metazoa</taxon>
        <taxon>Ecdysozoa</taxon>
        <taxon>Nematoda</taxon>
        <taxon>Chromadorea</taxon>
        <taxon>Rhabditida</taxon>
        <taxon>Rhabditina</taxon>
        <taxon>Rhabditomorpha</taxon>
        <taxon>Rhabditoidea</taxon>
        <taxon>Rhabditidae</taxon>
        <taxon>Peloderinae</taxon>
        <taxon>Caenorhabditis</taxon>
    </lineage>
</organism>
<dbReference type="PANTHER" id="PTHR37984">
    <property type="entry name" value="PROTEIN CBG26694"/>
    <property type="match status" value="1"/>
</dbReference>
<dbReference type="InterPro" id="IPR021109">
    <property type="entry name" value="Peptidase_aspartic_dom_sf"/>
</dbReference>
<dbReference type="EnsemblMetazoa" id="CJA17358.1">
    <property type="protein sequence ID" value="CJA17358.1"/>
    <property type="gene ID" value="WBGene00136562"/>
</dbReference>
<dbReference type="InterPro" id="IPR050951">
    <property type="entry name" value="Retrovirus_Pol_polyprotein"/>
</dbReference>
<evidence type="ECO:0000256" key="5">
    <source>
        <dbReference type="SAM" id="Coils"/>
    </source>
</evidence>
<dbReference type="GO" id="GO:0006508">
    <property type="term" value="P:proteolysis"/>
    <property type="evidence" value="ECO:0007669"/>
    <property type="project" value="InterPro"/>
</dbReference>
<keyword evidence="1" id="KW-0808">Transferase</keyword>
<dbReference type="AlphaFoldDB" id="A0A8R1I3M8"/>
<accession>A0A8R1I3M8</accession>
<sequence>MSRIEFEGQMRAESMEAEEAVEREVPMSTQDERNSPKIDEDDLLKSDDEEIDEDDAEAFEHEKEVRMNSESKKISAALEYIQKFSRVSPTQSKLMLKSIEEEFQSKEKVISLRENAILAAKNKIFILENLQSDTAPGDEDHWKLQVEELEREIEEWKKDDVEKERTIQALREQIRSGADGKFQQVCEDFLIKSPEDLHKSLGNLIKLELKLSENKFELLQKLEKEAKLRRMLEEAKQQSETLRLKLKMAEDARIHAEAQMDELKRAAGQNSLSRRGEVINREITHKYTSQIGEKLRISRPAAIQPRSGESFFDIENGVEKARAYSKITEEILDSEEDGEVFENGCGDTQWTSTLKTKRKKSSETLLEKILLAQAIPEPKPFSAEKATSLKMFKHSFAMKYRTLPVFDQLILLESRFLEGKALKIFKGIPTKEKTSMDDVFDALAERLRVSTQDEARTAKTRWERLKIREGQTIEDYCLELDEVAKKAFGRTSPEEFSSTKTAKLLTALSDDYQLRGMIEWQLRGIPEEDQYDECRKYAIVLEKGRIEMQQSKKFQHIPAKQTATHHQAHHIQKVRMNPAKKQIFTEKGEEIPKESSILDKRWSFSQCAECNQWGFHMPTCSKSPAVTYRLKEQTHGNAVNAVDKGKAKKSENSDEAETTILDVTQIQTGKIGSSEVKVLVDSGSTISLISKNIWQRLIRENGKEWEKSIPKKAPEIRTVVAANDTIIKLLFEAKIETIMAKRTRKIVYHIADVPRETIILGTNAFRDMDITMSIGGISRDVKLTKAVRIKANENKMVEVQVEGIVLGEKRSCLITPTSNFLSPAICQVDNDGKTWVQFSNFGNTACIIKKGQRVATGILDGYEVLTDKKDIAEVLEVMFEREILNMASTDESCDAKSDTTTPILVQSLENDDAVREAARDHELWNQLEKEEPLESVIRKVVENFKDVFAVSDSELGKTHLTECVIEVQEGVQPIKQKPRPISLAIRK</sequence>
<protein>
    <submittedName>
        <fullName evidence="7">Uncharacterized protein</fullName>
    </submittedName>
</protein>
<evidence type="ECO:0000256" key="4">
    <source>
        <dbReference type="ARBA" id="ARBA00022759"/>
    </source>
</evidence>
<dbReference type="InterPro" id="IPR001969">
    <property type="entry name" value="Aspartic_peptidase_AS"/>
</dbReference>
<dbReference type="Gene3D" id="2.40.70.10">
    <property type="entry name" value="Acid Proteases"/>
    <property type="match status" value="1"/>
</dbReference>
<evidence type="ECO:0000256" key="1">
    <source>
        <dbReference type="ARBA" id="ARBA00022679"/>
    </source>
</evidence>
<keyword evidence="2" id="KW-0548">Nucleotidyltransferase</keyword>
<dbReference type="GO" id="GO:0004519">
    <property type="term" value="F:endonuclease activity"/>
    <property type="evidence" value="ECO:0007669"/>
    <property type="project" value="UniProtKB-KW"/>
</dbReference>
<evidence type="ECO:0000256" key="6">
    <source>
        <dbReference type="SAM" id="MobiDB-lite"/>
    </source>
</evidence>
<dbReference type="PANTHER" id="PTHR37984:SF5">
    <property type="entry name" value="PROTEIN NYNRIN-LIKE"/>
    <property type="match status" value="1"/>
</dbReference>
<dbReference type="CDD" id="cd00303">
    <property type="entry name" value="retropepsin_like"/>
    <property type="match status" value="1"/>
</dbReference>
<keyword evidence="4" id="KW-0378">Hydrolase</keyword>
<evidence type="ECO:0000313" key="7">
    <source>
        <dbReference type="EnsemblMetazoa" id="CJA17358.1"/>
    </source>
</evidence>
<evidence type="ECO:0000256" key="3">
    <source>
        <dbReference type="ARBA" id="ARBA00022722"/>
    </source>
</evidence>
<keyword evidence="8" id="KW-1185">Reference proteome</keyword>
<dbReference type="GO" id="GO:0016779">
    <property type="term" value="F:nucleotidyltransferase activity"/>
    <property type="evidence" value="ECO:0007669"/>
    <property type="project" value="UniProtKB-KW"/>
</dbReference>
<feature type="region of interest" description="Disordered" evidence="6">
    <location>
        <begin position="1"/>
        <end position="47"/>
    </location>
</feature>
<dbReference type="Proteomes" id="UP000005237">
    <property type="component" value="Unassembled WGS sequence"/>
</dbReference>
<feature type="coiled-coil region" evidence="5">
    <location>
        <begin position="139"/>
        <end position="173"/>
    </location>
</feature>
<reference evidence="8" key="1">
    <citation type="submission" date="2010-08" db="EMBL/GenBank/DDBJ databases">
        <authorList>
            <consortium name="Caenorhabditis japonica Sequencing Consortium"/>
            <person name="Wilson R.K."/>
        </authorList>
    </citation>
    <scope>NUCLEOTIDE SEQUENCE [LARGE SCALE GENOMIC DNA]</scope>
    <source>
        <strain evidence="8">DF5081</strain>
    </source>
</reference>
<name>A0A8R1I3M8_CAEJA</name>
<feature type="compositionally biased region" description="Basic and acidic residues" evidence="6">
    <location>
        <begin position="1"/>
        <end position="46"/>
    </location>
</feature>
<feature type="coiled-coil region" evidence="5">
    <location>
        <begin position="218"/>
        <end position="266"/>
    </location>
</feature>
<evidence type="ECO:0000256" key="2">
    <source>
        <dbReference type="ARBA" id="ARBA00022695"/>
    </source>
</evidence>
<keyword evidence="3" id="KW-0540">Nuclease</keyword>
<evidence type="ECO:0000313" key="8">
    <source>
        <dbReference type="Proteomes" id="UP000005237"/>
    </source>
</evidence>